<evidence type="ECO:0000313" key="3">
    <source>
        <dbReference type="Proteomes" id="UP001500843"/>
    </source>
</evidence>
<feature type="transmembrane region" description="Helical" evidence="1">
    <location>
        <begin position="20"/>
        <end position="51"/>
    </location>
</feature>
<sequence>MVTVHHPSPMPFLRWLLRTIRILAGILAIPFGIIAIFCLACAVIGVVMVFARDDPWSTPGIFAVGGGVSALITWGLFAATTPGTRDKISGLLDILELFHAIGTFVGVIFRGVGGLFRAFD</sequence>
<name>A0ABP8XSX5_9MICO</name>
<keyword evidence="1" id="KW-0472">Membrane</keyword>
<evidence type="ECO:0000313" key="2">
    <source>
        <dbReference type="EMBL" id="GAA4712381.1"/>
    </source>
</evidence>
<organism evidence="2 3">
    <name type="scientific">Promicromonospora umidemergens</name>
    <dbReference type="NCBI Taxonomy" id="629679"/>
    <lineage>
        <taxon>Bacteria</taxon>
        <taxon>Bacillati</taxon>
        <taxon>Actinomycetota</taxon>
        <taxon>Actinomycetes</taxon>
        <taxon>Micrococcales</taxon>
        <taxon>Promicromonosporaceae</taxon>
        <taxon>Promicromonospora</taxon>
    </lineage>
</organism>
<protein>
    <recommendedName>
        <fullName evidence="4">Superfamily IV 4 TMS phage holin</fullName>
    </recommendedName>
</protein>
<dbReference type="Proteomes" id="UP001500843">
    <property type="component" value="Unassembled WGS sequence"/>
</dbReference>
<comment type="caution">
    <text evidence="2">The sequence shown here is derived from an EMBL/GenBank/DDBJ whole genome shotgun (WGS) entry which is preliminary data.</text>
</comment>
<feature type="transmembrane region" description="Helical" evidence="1">
    <location>
        <begin position="58"/>
        <end position="77"/>
    </location>
</feature>
<gene>
    <name evidence="2" type="ORF">GCM10023198_39030</name>
</gene>
<evidence type="ECO:0008006" key="4">
    <source>
        <dbReference type="Google" id="ProtNLM"/>
    </source>
</evidence>
<feature type="transmembrane region" description="Helical" evidence="1">
    <location>
        <begin position="97"/>
        <end position="119"/>
    </location>
</feature>
<dbReference type="EMBL" id="BAABHM010000017">
    <property type="protein sequence ID" value="GAA4712381.1"/>
    <property type="molecule type" value="Genomic_DNA"/>
</dbReference>
<proteinExistence type="predicted"/>
<keyword evidence="1" id="KW-1133">Transmembrane helix</keyword>
<keyword evidence="1" id="KW-0812">Transmembrane</keyword>
<reference evidence="3" key="1">
    <citation type="journal article" date="2019" name="Int. J. Syst. Evol. Microbiol.">
        <title>The Global Catalogue of Microorganisms (GCM) 10K type strain sequencing project: providing services to taxonomists for standard genome sequencing and annotation.</title>
        <authorList>
            <consortium name="The Broad Institute Genomics Platform"/>
            <consortium name="The Broad Institute Genome Sequencing Center for Infectious Disease"/>
            <person name="Wu L."/>
            <person name="Ma J."/>
        </authorList>
    </citation>
    <scope>NUCLEOTIDE SEQUENCE [LARGE SCALE GENOMIC DNA]</scope>
    <source>
        <strain evidence="3">JCM 17975</strain>
    </source>
</reference>
<evidence type="ECO:0000256" key="1">
    <source>
        <dbReference type="SAM" id="Phobius"/>
    </source>
</evidence>
<accession>A0ABP8XSX5</accession>
<keyword evidence="3" id="KW-1185">Reference proteome</keyword>